<dbReference type="GO" id="GO:0098552">
    <property type="term" value="C:side of membrane"/>
    <property type="evidence" value="ECO:0007669"/>
    <property type="project" value="UniProtKB-KW"/>
</dbReference>
<gene>
    <name evidence="11" type="ORF">TCIL3000_0_30080</name>
</gene>
<evidence type="ECO:0000256" key="1">
    <source>
        <dbReference type="ARBA" id="ARBA00002523"/>
    </source>
</evidence>
<reference evidence="12" key="1">
    <citation type="submission" date="2011-07" db="EMBL/GenBank/DDBJ databases">
        <title>Divergent evolution of antigenic variation in African trypanosomes.</title>
        <authorList>
            <person name="Jackson A.P."/>
            <person name="Berry A."/>
            <person name="Allison H.C."/>
            <person name="Burton P."/>
            <person name="Anderson J."/>
            <person name="Aslett M."/>
            <person name="Brown R."/>
            <person name="Corton N."/>
            <person name="Harris D."/>
            <person name="Hauser H."/>
            <person name="Gamble J."/>
            <person name="Gilderthorp R."/>
            <person name="McQuillan J."/>
            <person name="Quail M.A."/>
            <person name="Sanders M."/>
            <person name="Van Tonder A."/>
            <person name="Ginger M.L."/>
            <person name="Donelson J.E."/>
            <person name="Field M.C."/>
            <person name="Barry J.D."/>
            <person name="Berriman M."/>
            <person name="Hertz-Fowler C."/>
        </authorList>
    </citation>
    <scope>NUCLEOTIDE SEQUENCE [LARGE SCALE GENOMIC DNA]</scope>
    <source>
        <strain evidence="12">IL3000</strain>
    </source>
</reference>
<keyword evidence="6" id="KW-0472">Membrane</keyword>
<dbReference type="AlphaFoldDB" id="F9W4J9"/>
<keyword evidence="12" id="KW-1185">Reference proteome</keyword>
<evidence type="ECO:0000313" key="11">
    <source>
        <dbReference type="EMBL" id="CCD12093.1"/>
    </source>
</evidence>
<dbReference type="Pfam" id="PF13206">
    <property type="entry name" value="VSG_B"/>
    <property type="match status" value="1"/>
</dbReference>
<evidence type="ECO:0000256" key="6">
    <source>
        <dbReference type="ARBA" id="ARBA00023136"/>
    </source>
</evidence>
<proteinExistence type="predicted"/>
<dbReference type="GO" id="GO:0005886">
    <property type="term" value="C:plasma membrane"/>
    <property type="evidence" value="ECO:0007669"/>
    <property type="project" value="UniProtKB-SubCell"/>
</dbReference>
<accession>F9W4J9</accession>
<dbReference type="InterPro" id="IPR025932">
    <property type="entry name" value="Trypano_VSG_B_N_dom"/>
</dbReference>
<keyword evidence="3" id="KW-1003">Cell membrane</keyword>
<keyword evidence="5 9" id="KW-0732">Signal</keyword>
<dbReference type="VEuPathDB" id="TriTrypDB:TcIL3000_0_30080"/>
<keyword evidence="8" id="KW-0449">Lipoprotein</keyword>
<comment type="caution">
    <text evidence="11">The sequence shown here is derived from an EMBL/GenBank/DDBJ whole genome shotgun (WGS) entry which is preliminary data.</text>
</comment>
<evidence type="ECO:0000256" key="4">
    <source>
        <dbReference type="ARBA" id="ARBA00022622"/>
    </source>
</evidence>
<keyword evidence="4" id="KW-0336">GPI-anchor</keyword>
<sequence length="229" mass="24971">MFIKMKVLLPIVLFGMFVESGTSNGGNHNADESKLLCDVLRMARGILNNTKEIHKKDLKDAIYGSSETNYEFGEDGKVSGGSRCISQNLRTQLCTYNGQEGCYAQSLLGTLFCVCTPGGKTSTEGTLCETALANYGGKGWWDQSQEDARTELFKKVWAHVVEACHCLEEMEQTYDERLEALSTAVQKARKQIKNGVKSGSPYSLRGSGTGECSGTSIDSRVCGLYNTVA</sequence>
<evidence type="ECO:0000256" key="5">
    <source>
        <dbReference type="ARBA" id="ARBA00022729"/>
    </source>
</evidence>
<evidence type="ECO:0000313" key="12">
    <source>
        <dbReference type="Proteomes" id="UP000000702"/>
    </source>
</evidence>
<name>F9W4J9_TRYCI</name>
<evidence type="ECO:0000256" key="9">
    <source>
        <dbReference type="SAM" id="SignalP"/>
    </source>
</evidence>
<comment type="subcellular location">
    <subcellularLocation>
        <location evidence="2">Cell membrane</location>
        <topology evidence="2">Lipid-anchor</topology>
        <topology evidence="2">GPI-anchor</topology>
    </subcellularLocation>
</comment>
<evidence type="ECO:0000256" key="2">
    <source>
        <dbReference type="ARBA" id="ARBA00004609"/>
    </source>
</evidence>
<comment type="function">
    <text evidence="1">VSG forms a coat on the surface of the parasite. The trypanosome evades the immune response of the host by expressing a series of antigenically distinct VSGs from an estimated 1000 VSG genes.</text>
</comment>
<reference evidence="11 12" key="2">
    <citation type="journal article" date="2012" name="Proc. Natl. Acad. Sci. U.S.A.">
        <title>Antigenic diversity is generated by distinct evolutionary mechanisms in African trypanosome species.</title>
        <authorList>
            <person name="Jackson A.P."/>
            <person name="Berry A."/>
            <person name="Aslett M."/>
            <person name="Allison H.C."/>
            <person name="Burton P."/>
            <person name="Vavrova-Anderson J."/>
            <person name="Brown R."/>
            <person name="Browne H."/>
            <person name="Corton N."/>
            <person name="Hauser H."/>
            <person name="Gamble J."/>
            <person name="Gilderthorp R."/>
            <person name="Marcello L."/>
            <person name="McQuillan J."/>
            <person name="Otto T.D."/>
            <person name="Quail M.A."/>
            <person name="Sanders M.J."/>
            <person name="van Tonder A."/>
            <person name="Ginger M.L."/>
            <person name="Field M.C."/>
            <person name="Barry J.D."/>
            <person name="Hertz-Fowler C."/>
            <person name="Berriman M."/>
        </authorList>
    </citation>
    <scope>NUCLEOTIDE SEQUENCE [LARGE SCALE GENOMIC DNA]</scope>
    <source>
        <strain evidence="11 12">IL3000</strain>
    </source>
</reference>
<organism evidence="11 12">
    <name type="scientific">Trypanosoma congolense (strain IL3000)</name>
    <dbReference type="NCBI Taxonomy" id="1068625"/>
    <lineage>
        <taxon>Eukaryota</taxon>
        <taxon>Discoba</taxon>
        <taxon>Euglenozoa</taxon>
        <taxon>Kinetoplastea</taxon>
        <taxon>Metakinetoplastina</taxon>
        <taxon>Trypanosomatida</taxon>
        <taxon>Trypanosomatidae</taxon>
        <taxon>Trypanosoma</taxon>
        <taxon>Nannomonas</taxon>
    </lineage>
</organism>
<evidence type="ECO:0000256" key="3">
    <source>
        <dbReference type="ARBA" id="ARBA00022475"/>
    </source>
</evidence>
<keyword evidence="7" id="KW-0325">Glycoprotein</keyword>
<dbReference type="EMBL" id="CAEQ01000565">
    <property type="protein sequence ID" value="CCD12093.1"/>
    <property type="molecule type" value="Genomic_DNA"/>
</dbReference>
<dbReference type="Proteomes" id="UP000000702">
    <property type="component" value="Unassembled WGS sequence"/>
</dbReference>
<evidence type="ECO:0000256" key="7">
    <source>
        <dbReference type="ARBA" id="ARBA00023180"/>
    </source>
</evidence>
<feature type="chain" id="PRO_5003394550" evidence="9">
    <location>
        <begin position="24"/>
        <end position="229"/>
    </location>
</feature>
<feature type="domain" description="Trypanosome variant surface glycoprotein B-type N-terminal" evidence="10">
    <location>
        <begin position="50"/>
        <end position="225"/>
    </location>
</feature>
<feature type="signal peptide" evidence="9">
    <location>
        <begin position="1"/>
        <end position="23"/>
    </location>
</feature>
<evidence type="ECO:0000256" key="8">
    <source>
        <dbReference type="ARBA" id="ARBA00023288"/>
    </source>
</evidence>
<evidence type="ECO:0000259" key="10">
    <source>
        <dbReference type="Pfam" id="PF13206"/>
    </source>
</evidence>
<protein>
    <submittedName>
        <fullName evidence="11">WGS project CAEQ00000000 data, annotated contig 1191</fullName>
    </submittedName>
</protein>